<gene>
    <name evidence="5" type="ORF">GCM10008964_20010</name>
</gene>
<keyword evidence="6" id="KW-1185">Reference proteome</keyword>
<dbReference type="PANTHER" id="PTHR10434:SF11">
    <property type="entry name" value="1-ACYL-SN-GLYCEROL-3-PHOSPHATE ACYLTRANSFERASE"/>
    <property type="match status" value="1"/>
</dbReference>
<organism evidence="5 6">
    <name type="scientific">Methylophaga marina</name>
    <dbReference type="NCBI Taxonomy" id="45495"/>
    <lineage>
        <taxon>Bacteria</taxon>
        <taxon>Pseudomonadati</taxon>
        <taxon>Pseudomonadota</taxon>
        <taxon>Gammaproteobacteria</taxon>
        <taxon>Thiotrichales</taxon>
        <taxon>Piscirickettsiaceae</taxon>
        <taxon>Methylophaga</taxon>
    </lineage>
</organism>
<name>A0ABP3DCA9_9GAMM</name>
<dbReference type="Proteomes" id="UP001501476">
    <property type="component" value="Unassembled WGS sequence"/>
</dbReference>
<evidence type="ECO:0000259" key="4">
    <source>
        <dbReference type="SMART" id="SM00563"/>
    </source>
</evidence>
<accession>A0ABP3DCA9</accession>
<comment type="pathway">
    <text evidence="1">Lipid metabolism.</text>
</comment>
<dbReference type="InterPro" id="IPR002123">
    <property type="entry name" value="Plipid/glycerol_acylTrfase"/>
</dbReference>
<dbReference type="CDD" id="cd07989">
    <property type="entry name" value="LPLAT_AGPAT-like"/>
    <property type="match status" value="1"/>
</dbReference>
<evidence type="ECO:0000313" key="5">
    <source>
        <dbReference type="EMBL" id="GAA0228576.1"/>
    </source>
</evidence>
<dbReference type="Pfam" id="PF01553">
    <property type="entry name" value="Acyltransferase"/>
    <property type="match status" value="1"/>
</dbReference>
<proteinExistence type="predicted"/>
<evidence type="ECO:0000313" key="6">
    <source>
        <dbReference type="Proteomes" id="UP001501476"/>
    </source>
</evidence>
<comment type="caution">
    <text evidence="5">The sequence shown here is derived from an EMBL/GenBank/DDBJ whole genome shotgun (WGS) entry which is preliminary data.</text>
</comment>
<keyword evidence="2" id="KW-0808">Transferase</keyword>
<dbReference type="PANTHER" id="PTHR10434">
    <property type="entry name" value="1-ACYL-SN-GLYCEROL-3-PHOSPHATE ACYLTRANSFERASE"/>
    <property type="match status" value="1"/>
</dbReference>
<dbReference type="SUPFAM" id="SSF69593">
    <property type="entry name" value="Glycerol-3-phosphate (1)-acyltransferase"/>
    <property type="match status" value="1"/>
</dbReference>
<feature type="domain" description="Phospholipid/glycerol acyltransferase" evidence="4">
    <location>
        <begin position="58"/>
        <end position="171"/>
    </location>
</feature>
<evidence type="ECO:0000256" key="3">
    <source>
        <dbReference type="ARBA" id="ARBA00023315"/>
    </source>
</evidence>
<dbReference type="EMBL" id="BAAADG010000006">
    <property type="protein sequence ID" value="GAA0228576.1"/>
    <property type="molecule type" value="Genomic_DNA"/>
</dbReference>
<sequence>MWITLLLVFAFFILCLSQSRADWGGMHVNWLDGLTRLLCKVLHRHPGLVLPLPEQGPAIVAANHVSGLDPLLLIAASRRPLRFLIASEEYHRPVLHWIFKAAGCIPVDRKGRAEQALRAARRALEQGEVIALFPHGKIHLDSDPPRPIKAGVVRLAIWTNTPIYPVRLDGITAQGHVLLAPFVPSRVLLTVGKSLPPALEIDGLKAELTRHIETMQKHPHSFS</sequence>
<evidence type="ECO:0000256" key="1">
    <source>
        <dbReference type="ARBA" id="ARBA00005189"/>
    </source>
</evidence>
<dbReference type="SMART" id="SM00563">
    <property type="entry name" value="PlsC"/>
    <property type="match status" value="1"/>
</dbReference>
<reference evidence="6" key="1">
    <citation type="journal article" date="2019" name="Int. J. Syst. Evol. Microbiol.">
        <title>The Global Catalogue of Microorganisms (GCM) 10K type strain sequencing project: providing services to taxonomists for standard genome sequencing and annotation.</title>
        <authorList>
            <consortium name="The Broad Institute Genomics Platform"/>
            <consortium name="The Broad Institute Genome Sequencing Center for Infectious Disease"/>
            <person name="Wu L."/>
            <person name="Ma J."/>
        </authorList>
    </citation>
    <scope>NUCLEOTIDE SEQUENCE [LARGE SCALE GENOMIC DNA]</scope>
    <source>
        <strain evidence="6">JCM 6886</strain>
    </source>
</reference>
<protein>
    <recommendedName>
        <fullName evidence="4">Phospholipid/glycerol acyltransferase domain-containing protein</fullName>
    </recommendedName>
</protein>
<evidence type="ECO:0000256" key="2">
    <source>
        <dbReference type="ARBA" id="ARBA00022679"/>
    </source>
</evidence>
<keyword evidence="3" id="KW-0012">Acyltransferase</keyword>